<accession>A0A3D8Q9P0</accession>
<evidence type="ECO:0000256" key="6">
    <source>
        <dbReference type="SAM" id="Phobius"/>
    </source>
</evidence>
<evidence type="ECO:0000259" key="7">
    <source>
        <dbReference type="PROSITE" id="PS50850"/>
    </source>
</evidence>
<dbReference type="PANTHER" id="PTHR23504:SF3">
    <property type="entry name" value="MAJOR FACILITATOR SUPERFAMILY (MFS) PROFILE DOMAIN-CONTAINING PROTEIN"/>
    <property type="match status" value="1"/>
</dbReference>
<comment type="subcellular location">
    <subcellularLocation>
        <location evidence="1">Membrane</location>
        <topology evidence="1">Multi-pass membrane protein</topology>
    </subcellularLocation>
</comment>
<protein>
    <recommendedName>
        <fullName evidence="7">Major facilitator superfamily (MFS) profile domain-containing protein</fullName>
    </recommendedName>
</protein>
<dbReference type="InterPro" id="IPR020846">
    <property type="entry name" value="MFS_dom"/>
</dbReference>
<feature type="transmembrane region" description="Helical" evidence="6">
    <location>
        <begin position="98"/>
        <end position="120"/>
    </location>
</feature>
<dbReference type="Pfam" id="PF07690">
    <property type="entry name" value="MFS_1"/>
    <property type="match status" value="1"/>
</dbReference>
<feature type="transmembrane region" description="Helical" evidence="6">
    <location>
        <begin position="189"/>
        <end position="211"/>
    </location>
</feature>
<dbReference type="InterPro" id="IPR036259">
    <property type="entry name" value="MFS_trans_sf"/>
</dbReference>
<keyword evidence="2" id="KW-0813">Transport</keyword>
<keyword evidence="9" id="KW-1185">Reference proteome</keyword>
<dbReference type="Gene3D" id="1.20.1250.20">
    <property type="entry name" value="MFS general substrate transporter like domains"/>
    <property type="match status" value="1"/>
</dbReference>
<reference evidence="8 9" key="1">
    <citation type="journal article" date="2018" name="IMA Fungus">
        <title>IMA Genome-F 9: Draft genome sequence of Annulohypoxylon stygium, Aspergillus mulundensis, Berkeleyomyces basicola (syn. Thielaviopsis basicola), Ceratocystis smalleyi, two Cercospora beticola strains, Coleophoma cylindrospora, Fusarium fracticaudum, Phialophora cf. hyalina, and Morchella septimelata.</title>
        <authorList>
            <person name="Wingfield B.D."/>
            <person name="Bills G.F."/>
            <person name="Dong Y."/>
            <person name="Huang W."/>
            <person name="Nel W.J."/>
            <person name="Swalarsk-Parry B.S."/>
            <person name="Vaghefi N."/>
            <person name="Wilken P.M."/>
            <person name="An Z."/>
            <person name="de Beer Z.W."/>
            <person name="De Vos L."/>
            <person name="Chen L."/>
            <person name="Duong T.A."/>
            <person name="Gao Y."/>
            <person name="Hammerbacher A."/>
            <person name="Kikkert J.R."/>
            <person name="Li Y."/>
            <person name="Li H."/>
            <person name="Li K."/>
            <person name="Li Q."/>
            <person name="Liu X."/>
            <person name="Ma X."/>
            <person name="Naidoo K."/>
            <person name="Pethybridge S.J."/>
            <person name="Sun J."/>
            <person name="Steenkamp E.T."/>
            <person name="van der Nest M.A."/>
            <person name="van Wyk S."/>
            <person name="Wingfield M.J."/>
            <person name="Xiong C."/>
            <person name="Yue Q."/>
            <person name="Zhang X."/>
        </authorList>
    </citation>
    <scope>NUCLEOTIDE SEQUENCE [LARGE SCALE GENOMIC DNA]</scope>
    <source>
        <strain evidence="8 9">BP5796</strain>
    </source>
</reference>
<organism evidence="8 9">
    <name type="scientific">Coleophoma crateriformis</name>
    <dbReference type="NCBI Taxonomy" id="565419"/>
    <lineage>
        <taxon>Eukaryota</taxon>
        <taxon>Fungi</taxon>
        <taxon>Dikarya</taxon>
        <taxon>Ascomycota</taxon>
        <taxon>Pezizomycotina</taxon>
        <taxon>Leotiomycetes</taxon>
        <taxon>Helotiales</taxon>
        <taxon>Dermateaceae</taxon>
        <taxon>Coleophoma</taxon>
    </lineage>
</organism>
<name>A0A3D8Q9P0_9HELO</name>
<feature type="transmembrane region" description="Helical" evidence="6">
    <location>
        <begin position="391"/>
        <end position="413"/>
    </location>
</feature>
<feature type="transmembrane region" description="Helical" evidence="6">
    <location>
        <begin position="231"/>
        <end position="255"/>
    </location>
</feature>
<dbReference type="PRINTS" id="PR01035">
    <property type="entry name" value="TCRTETA"/>
</dbReference>
<evidence type="ECO:0000256" key="1">
    <source>
        <dbReference type="ARBA" id="ARBA00004141"/>
    </source>
</evidence>
<dbReference type="PANTHER" id="PTHR23504">
    <property type="entry name" value="MAJOR FACILITATOR SUPERFAMILY DOMAIN-CONTAINING PROTEIN 10"/>
    <property type="match status" value="1"/>
</dbReference>
<dbReference type="GO" id="GO:0022857">
    <property type="term" value="F:transmembrane transporter activity"/>
    <property type="evidence" value="ECO:0007669"/>
    <property type="project" value="InterPro"/>
</dbReference>
<dbReference type="GO" id="GO:0016020">
    <property type="term" value="C:membrane"/>
    <property type="evidence" value="ECO:0007669"/>
    <property type="project" value="UniProtKB-SubCell"/>
</dbReference>
<feature type="transmembrane region" description="Helical" evidence="6">
    <location>
        <begin position="425"/>
        <end position="445"/>
    </location>
</feature>
<proteinExistence type="predicted"/>
<sequence>MAPLAPTLASAQSAHTEVTPLLGTSATKPQAQIREEAVTPFLRQEEQADDDGEDAPLPIVQIALLCYCRMVEPVAFFSIFPFINKMILETGNIEEADVGFYSGLIESLFSVTQMLLMISWGKAADRFGRKPVLVFSLSGVAVATALFGFSQTIWQMILFRCIAGVFAGTVVTVRAMISENSTHKTQARAFSLFAFTAYLGTFLGPLLGGLLCNPADQYPYLFGNVQFLRDYPYALPTFATGLFGASAVFLAVFFIEEVQFFLATISKSSGGKASTDPKMSTWELLKAPGVSMVLYLYGHTMLLTFAYTVVLPLFWFTAPELGGFGFSPRQISTFLGLAGVSQALWTLLVFPPLQHRLGTGGVLRLCALAWPIVFAMWPFCSILLVNSRMTAFWILVPTNVAVGYGVSMAHTCAQLALNDISPSHYTLGTLNAISLVLISGIRAFSPAVFTSIFAAGIRDQILGGYLVWFVVTILAVVLAVAVFWLPKKAEGKLKHNNPTD</sequence>
<evidence type="ECO:0000313" key="9">
    <source>
        <dbReference type="Proteomes" id="UP000256328"/>
    </source>
</evidence>
<comment type="caution">
    <text evidence="8">The sequence shown here is derived from an EMBL/GenBank/DDBJ whole genome shotgun (WGS) entry which is preliminary data.</text>
</comment>
<feature type="transmembrane region" description="Helical" evidence="6">
    <location>
        <begin position="132"/>
        <end position="151"/>
    </location>
</feature>
<gene>
    <name evidence="8" type="ORF">BP5796_12431</name>
</gene>
<dbReference type="AlphaFoldDB" id="A0A3D8Q9P0"/>
<feature type="transmembrane region" description="Helical" evidence="6">
    <location>
        <begin position="294"/>
        <end position="318"/>
    </location>
</feature>
<evidence type="ECO:0000256" key="5">
    <source>
        <dbReference type="ARBA" id="ARBA00023136"/>
    </source>
</evidence>
<evidence type="ECO:0000256" key="3">
    <source>
        <dbReference type="ARBA" id="ARBA00022692"/>
    </source>
</evidence>
<feature type="transmembrane region" description="Helical" evidence="6">
    <location>
        <begin position="362"/>
        <end position="385"/>
    </location>
</feature>
<feature type="transmembrane region" description="Helical" evidence="6">
    <location>
        <begin position="157"/>
        <end position="177"/>
    </location>
</feature>
<dbReference type="InterPro" id="IPR001958">
    <property type="entry name" value="Tet-R_TetA/multi-R_MdtG-like"/>
</dbReference>
<dbReference type="EMBL" id="PDLN01000021">
    <property type="protein sequence ID" value="RDW58501.1"/>
    <property type="molecule type" value="Genomic_DNA"/>
</dbReference>
<keyword evidence="5 6" id="KW-0472">Membrane</keyword>
<evidence type="ECO:0000256" key="4">
    <source>
        <dbReference type="ARBA" id="ARBA00022989"/>
    </source>
</evidence>
<feature type="domain" description="Major facilitator superfamily (MFS) profile" evidence="7">
    <location>
        <begin position="61"/>
        <end position="490"/>
    </location>
</feature>
<feature type="transmembrane region" description="Helical" evidence="6">
    <location>
        <begin position="465"/>
        <end position="485"/>
    </location>
</feature>
<dbReference type="CDD" id="cd17330">
    <property type="entry name" value="MFS_SLC46_TetA_like"/>
    <property type="match status" value="1"/>
</dbReference>
<evidence type="ECO:0000256" key="2">
    <source>
        <dbReference type="ARBA" id="ARBA00022448"/>
    </source>
</evidence>
<feature type="transmembrane region" description="Helical" evidence="6">
    <location>
        <begin position="330"/>
        <end position="350"/>
    </location>
</feature>
<evidence type="ECO:0000313" key="8">
    <source>
        <dbReference type="EMBL" id="RDW58501.1"/>
    </source>
</evidence>
<dbReference type="Proteomes" id="UP000256328">
    <property type="component" value="Unassembled WGS sequence"/>
</dbReference>
<dbReference type="SUPFAM" id="SSF103473">
    <property type="entry name" value="MFS general substrate transporter"/>
    <property type="match status" value="1"/>
</dbReference>
<keyword evidence="3 6" id="KW-0812">Transmembrane</keyword>
<dbReference type="OrthoDB" id="419616at2759"/>
<dbReference type="PROSITE" id="PS50850">
    <property type="entry name" value="MFS"/>
    <property type="match status" value="1"/>
</dbReference>
<dbReference type="InterPro" id="IPR011701">
    <property type="entry name" value="MFS"/>
</dbReference>
<keyword evidence="4 6" id="KW-1133">Transmembrane helix</keyword>